<sequence>MGRIKKVAGLKHGATISPALATFVQQATTVDIPELPSHLSLFPRRWPFPRGDLYHWIVVLNRFDTILQQVIEKYDLHLGPQTKPFGRLVLHDTCVSSGIASTAEACEAHLDKLGFGPEGDRELVEALLSFSRLLLEKCGNRSLYSSSDRLNDLLNTTSLPLLQNVLRLGVSLAQRYFSRQRQSNSTHFHQSLLATHYNIELERVQRLAAPFPKPAPAKVTDTSSASVKGKEKAIQAQTDRRGSVTKCNANDLIALIKGLSDSEPNGFAAHDWEEWANINMSYYSPSPDAAEDAAPAGAGAIPHPPATPTPLRRSSTHPSSRLSRSSVTDDSPTAPPTSSPTSKYDETNRGVKVLHIPSSTIVSMSIEAVLQAHLEELPNDASKYELLQRLRVAYAVATSPETRRQILGVRVLAITNLAYIYPETLFQQKVLNHDSDIPKHLQLAYQLAEFVHLGVAGDITASTLNQTFALNCLDALAKHKSRSADVCAALSVNVNHGILMFLTRKAVADLAVEEKPDDPPEGDDWREALFALLRTLPNAGTRTPETLVAAGLIPLFVDILNLRTEKARKIYPRVMEFLDTFVHSVRDALATLAGAKGFHAISDLISFETKTSFDAVAKDQGIPAPFRTAAIDYQIPYFQQQSLRWLFKFVNHVMQHNSGGFERLLRNLIDSPPLLTALRLVLENSRVYGSHVWSGAVNILSHFIHNEPTSYAVIAEAGLSKSLLEAVIGRPMPGDTTDAITANTDDDHHAPTESQPLFIPACAEASDRETLRSKIIRPSGPKLAEGILPSTEAIVCIPQAFGAICLNQGGLELFRKSDALESFFEIFESPEHVKCMKNDSNLVRVLGNSFDELVRHHPPLKTAVMSSVLVMVARVVQYCKSKAWECGLGAKLWTEGEDKKLSIAGGDSSSLADIGFAFTYPIDNQQSHSRVESADTEMKSAPTTSQDGNPLTSKMENFYLKDVDSHGLSVASYMFPAVRFLHAFFENHTICASFIEAGGVEYVLDFATLQSLPFDFHNTEASQQLAQVIHLMVEVKPHLVLPSLMKRTQDAVDCLAPFWRQSSATGFFAPLTNPSKKAENTAETPESEDVKVKGTYFVKHLVAVHTLTDILREAYTPPIYPTRPSQQTSPFVQVNLADKYVALVKQLGSLHSACVWEEILLQKDMPESWNEATRVPGYGFGAEEGSEPPSTMPTDDVSEPGDVAAEVATGSTASGAGPARELADNETRLRTAVTQTSVGLEKGAAFKNVKTLRYLLSSLPSSITGFFHLLGHGLISKRRMDTYQRQKAGTVADAIASMILEKLNLDAPKKTSCVKDRFSYLIVILSSFSQLLFDTTAERPHSHCLTMILSAFKKLNGIQAMKDLCGLFLNEIRTLDPQAQENRTKDVPARLASAYGGIKIILNFFSEMTSAQYIIDSAQTQAMASASGDRDRPDYFLPAQFLVELRMEVIPMAQEMWSSGFVAEASSSILKSLIDILRSVLEGEYETGAFRRGESLPAVSALTPKTFTCHRERLSTLKENGHDENLAREALYRCNNSASASEEYCISQRALRPPPRSPVPSHDLEQVTSSSSPSLRSSIFGNLGSSQPQSDSGQVLASTSADIASLLGHLAQPNLGVEESGTNQAERRPPPSQGAQSGDQSSTSGLLAMSIDNILNDQEESPTEERNAPAQRTESGARPPSTAQPAPPKRQEVVTVEDLDSERDKVRSNLIERCLDVLNVHHDVTFELADLIGSATTKLPDPVNFRREVGETLMHFLISLQMEENFQSAGKKIAAYAGLLALVLQDKDVYEATLEELKENFSNLFGFIKIPPASSEKPTEESCPWIPQVLLILERVLSDDVTPPLIRWNPPSPDGSVGPEEPAELEEPVIPFSDKMELFETMVDILPRIGKDETLALSVSRILVILTREREIAVRLGEKRNLQRLFVMIKQLASGSDDRLQNTFMLILRHIIEDNDTIRQIMRSEIVAGFESRSPRQTDTTGYVRQFAHLILRNPTLFVEVTNEKLKLQRYDTHQRPQILVLKSETNDTVSRQDQNSSSQEDNQTADKPEAIEPHTEPQDGQQAESKDGKEDRDAKDKCKSTELKAPVVENPDGVIHYLLSELLSYRDVDDKEPTVESSEKPTSRIESQSDVEMASGPASPTSSISGTQTTKPPKKAEKPQFKADEHPIYVYRCFLLQCLTELLSSYNRTKVEFINFSRKADPFATTPSKPRSGILNYLLNSLVPIGTLEHGESIAFKKRVNTSNWAMRVIVALCTKTGEFGVPSRRRTIPNDDNEPELLFVRKFVLEHALKSYKDANASNEPLDAKYARLLSLADLFDKMLSGGTSGDGTTHFPSSTRQVAKTMFEKNFISAFTASISDIDLNFPPAKRAVKYILRPLNKLTQTAVLLSETSSIQTTPGQTDEDDISSATSVSDMEDDREETPDLFRHSTLGMFEPNHEEGTTSEEDSEEDEEMYDDEYDEEMDYEEDMPENDGEVVSDEDEEDMDGRGPIEGLPGDSGMDIEVLIEGDDDDDEDDDDDDDDDEDDDDEDDDDDDDEEGSLAMDDELIAGEITGDNDNDSLRDGDEGEWESEDISDNEEEEDGMNQLENELGDFAQGDHGSNLQNVLRILGEQNRNRLDIHQLELDIGMGEELHDDLMDDEMQDDQDEDEEVDELEGLDEIDEDEDLIQTFDFDHPHRFMLHDTDPAMDHNRHQHGRFRGIPPPPWSMFSGGLSNRHGIIPIPGYRTHRTQIPSRGNDDGSNPLLRRNDRTTDVTRGSRGPPEALSDWVHAIDPSHQGRLLSMDSPVTFMNAIMQALGQGGGSFGVVSRPDGVHVRLDQGHVFTNRIQDLFGLSRPPATTTRPRDDPYQAVTFVLSTTSTRWQEEARLLFNNTYLEKAQRVVNSLLKVLVPPAIEEEKVRQRQLEEELKRREEERVERERQEQVAKEEAERERKRKEEEEEALRRQQEAERAERAAEESAQQVTGHPEGEPMDDVQPTESTQEQVAVPAETDPAVAGPSEPAPRIHTTIRGRQLDITGMDIDPEYLEALPEDIREEVIMQQLTEQRSQAAASGEEPSEINPEFLEALPPDIREELLQQEVADRRRREREAARRNATANGGPAAPDDMDPASFIATLDPSLRQTVLADQPEEILASLGPEFVSEARALTGRRLAQFGDVSRLDQSSRPDTTQRDQGAKKPQRRQIVQMLDKAGVATLLRLMFMPLQGNARHHINDILHNVCQNRQNRSEVLSLLLLILQDGSADVSAVERSFAHLSLRARTPTASQRTPQLKRTLSLPVPGTNNDVTPLVVIQQCLGALSFLTQYNPHIAWFFLTEHDTAAALKMKALRKGKAKESRASKFAINSLLSLLDRKSIMDSPSCMEQLSSLLSSITQPLTLLLRKDKEKQEKDAKEKDTRGAEVAAESAQPVQPVEATSQETEGSRTADEPAPRSDTMMPDAASAEQEQDRPEAQAVGSPAEEKAESSKPAEEEKQKKPRIPEPPVVPEHNLQLVVRILAARECNGKTFRETLSTINNLSAIPGAKEVFGQELIAQTQSLSNSILVDLEELLPHINQAETGIEVQGMALAKFSPASSDQAKLLRALTALDYLFDPNRLDKERYSEPESSNNDEVLKTLYEGATFGPLWAKLSECLHAIRLKENMLNVATILLPLIESLMVVCKNTTLKDSLLPRHGREYSVSSPPPDSGMEALFFNFTEDHRKILNELVRQNPKLMSGTFSLLVKNPKVLEFDNKRNYFTRRIHSRGSEIRHPHPPLQLSVRRDQVFLDSFKSLYFKTANEMKYGKLNIRFHGEEGVDAGGVTREWFQVLARGMFNPNYALFIPVASDRTTFHPNRLSGVNQEHLMFFKFIGRIIGKALYEGRVLDCHFSRAVYKRILGKSVSIKDMETLDLDYYKSLLWMLENDITDILTENFSVESDDFGEKQTIDLVENGRNIPVTQENKEEYVQRVVEYRLVGSVKDQLDNFLKGFHDIIPADLIAIFNEQELELLISGLPEIDVDDWKNNSEYHNYSASSPQIQWFWRAVRSFDKEERAKLLQFVSGTSKVPLNGFKELEGMNGFSKFNIHRDYGNKDRLPSSHTCFNQLDLPEYDSYETLRQRLYTAMTAGSEYFGFA</sequence>
<feature type="region of interest" description="Disordered" evidence="12">
    <location>
        <begin position="3383"/>
        <end position="3483"/>
    </location>
</feature>
<feature type="compositionally biased region" description="Low complexity" evidence="12">
    <location>
        <begin position="2032"/>
        <end position="2043"/>
    </location>
</feature>
<feature type="compositionally biased region" description="Basic and acidic residues" evidence="12">
    <location>
        <begin position="228"/>
        <end position="242"/>
    </location>
</feature>
<feature type="region of interest" description="Disordered" evidence="12">
    <location>
        <begin position="2727"/>
        <end position="2767"/>
    </location>
</feature>
<dbReference type="InterPro" id="IPR035983">
    <property type="entry name" value="Hect_E3_ubiquitin_ligase"/>
</dbReference>
<dbReference type="GO" id="GO:0061630">
    <property type="term" value="F:ubiquitin protein ligase activity"/>
    <property type="evidence" value="ECO:0007669"/>
    <property type="project" value="UniProtKB-EC"/>
</dbReference>
<dbReference type="GO" id="GO:0005737">
    <property type="term" value="C:cytoplasm"/>
    <property type="evidence" value="ECO:0007669"/>
    <property type="project" value="TreeGrafter"/>
</dbReference>
<feature type="region of interest" description="Disordered" evidence="12">
    <location>
        <begin position="1551"/>
        <end position="1597"/>
    </location>
</feature>
<feature type="region of interest" description="Disordered" evidence="12">
    <location>
        <begin position="1618"/>
        <end position="1643"/>
    </location>
</feature>
<dbReference type="InterPro" id="IPR000569">
    <property type="entry name" value="HECT_dom"/>
</dbReference>
<dbReference type="FunFam" id="3.30.2160.10:FF:000001">
    <property type="entry name" value="E3 ubiquitin-protein ligase NEDD4-like"/>
    <property type="match status" value="1"/>
</dbReference>
<dbReference type="Gene3D" id="3.30.2160.10">
    <property type="entry name" value="Hect, E3 ligase catalytic domain"/>
    <property type="match status" value="1"/>
</dbReference>
<keyword evidence="7 11" id="KW-0833">Ubl conjugation pathway</keyword>
<dbReference type="EC" id="2.3.2.26" evidence="4"/>
<evidence type="ECO:0000256" key="1">
    <source>
        <dbReference type="ARBA" id="ARBA00000885"/>
    </source>
</evidence>
<comment type="subcellular location">
    <subcellularLocation>
        <location evidence="2">Nucleus</location>
    </subcellularLocation>
</comment>
<dbReference type="Gene3D" id="3.30.2410.10">
    <property type="entry name" value="Hect, E3 ligase catalytic domain"/>
    <property type="match status" value="1"/>
</dbReference>
<dbReference type="GO" id="GO:0005634">
    <property type="term" value="C:nucleus"/>
    <property type="evidence" value="ECO:0007669"/>
    <property type="project" value="UniProtKB-SubCell"/>
</dbReference>
<evidence type="ECO:0000256" key="3">
    <source>
        <dbReference type="ARBA" id="ARBA00004906"/>
    </source>
</evidence>
<feature type="region of interest" description="Disordered" evidence="12">
    <location>
        <begin position="287"/>
        <end position="350"/>
    </location>
</feature>
<dbReference type="GO" id="GO:0051028">
    <property type="term" value="P:mRNA transport"/>
    <property type="evidence" value="ECO:0007669"/>
    <property type="project" value="UniProtKB-KW"/>
</dbReference>
<dbReference type="Gene3D" id="3.90.1750.10">
    <property type="entry name" value="Hect, E3 ligase catalytic domains"/>
    <property type="match status" value="1"/>
</dbReference>
<dbReference type="GO" id="GO:0006511">
    <property type="term" value="P:ubiquitin-dependent protein catabolic process"/>
    <property type="evidence" value="ECO:0007669"/>
    <property type="project" value="TreeGrafter"/>
</dbReference>
<evidence type="ECO:0000256" key="11">
    <source>
        <dbReference type="PROSITE-ProRule" id="PRU00104"/>
    </source>
</evidence>
<keyword evidence="9" id="KW-0539">Nucleus</keyword>
<dbReference type="InterPro" id="IPR010309">
    <property type="entry name" value="E3_Ub_ligase_DUF908"/>
</dbReference>
<evidence type="ECO:0000256" key="2">
    <source>
        <dbReference type="ARBA" id="ARBA00004123"/>
    </source>
</evidence>
<dbReference type="SUPFAM" id="SSF56204">
    <property type="entry name" value="Hect, E3 ligase catalytic domain"/>
    <property type="match status" value="1"/>
</dbReference>
<feature type="compositionally biased region" description="Basic and acidic residues" evidence="12">
    <location>
        <begin position="3160"/>
        <end position="3177"/>
    </location>
</feature>
<feature type="compositionally biased region" description="Acidic residues" evidence="12">
    <location>
        <begin position="2505"/>
        <end position="2559"/>
    </location>
</feature>
<feature type="compositionally biased region" description="Low complexity" evidence="12">
    <location>
        <begin position="3094"/>
        <end position="3105"/>
    </location>
</feature>
<keyword evidence="8" id="KW-0509">mRNA transport</keyword>
<feature type="compositionally biased region" description="Basic and acidic residues" evidence="12">
    <location>
        <begin position="2908"/>
        <end position="2958"/>
    </location>
</feature>
<evidence type="ECO:0000256" key="10">
    <source>
        <dbReference type="ARBA" id="ARBA00034494"/>
    </source>
</evidence>
<comment type="pathway">
    <text evidence="3">Protein modification; protein ubiquitination.</text>
</comment>
<feature type="compositionally biased region" description="Low complexity" evidence="12">
    <location>
        <begin position="1569"/>
        <end position="1578"/>
    </location>
</feature>
<evidence type="ECO:0000256" key="12">
    <source>
        <dbReference type="SAM" id="MobiDB-lite"/>
    </source>
</evidence>
<evidence type="ECO:0000256" key="7">
    <source>
        <dbReference type="ARBA" id="ARBA00022786"/>
    </source>
</evidence>
<dbReference type="Pfam" id="PF14377">
    <property type="entry name" value="UBM"/>
    <property type="match status" value="3"/>
</dbReference>
<evidence type="ECO:0000256" key="5">
    <source>
        <dbReference type="ARBA" id="ARBA00022448"/>
    </source>
</evidence>
<dbReference type="CDD" id="cd00078">
    <property type="entry name" value="HECTc"/>
    <property type="match status" value="1"/>
</dbReference>
<keyword evidence="5" id="KW-0813">Transport</keyword>
<dbReference type="InterPro" id="IPR025527">
    <property type="entry name" value="HUWE1/Rev1_UBM"/>
</dbReference>
<feature type="domain" description="HECT" evidence="13">
    <location>
        <begin position="3775"/>
        <end position="4111"/>
    </location>
</feature>
<comment type="similarity">
    <text evidence="10">Belongs to the UPL family. TOM1/PTR1 subfamily.</text>
</comment>
<feature type="region of interest" description="Disordered" evidence="12">
    <location>
        <begin position="3159"/>
        <end position="3182"/>
    </location>
</feature>
<feature type="compositionally biased region" description="Polar residues" evidence="12">
    <location>
        <begin position="1579"/>
        <end position="1597"/>
    </location>
</feature>
<feature type="compositionally biased region" description="Low complexity" evidence="12">
    <location>
        <begin position="309"/>
        <end position="332"/>
    </location>
</feature>
<evidence type="ECO:0000313" key="15">
    <source>
        <dbReference type="Proteomes" id="UP000663419"/>
    </source>
</evidence>
<evidence type="ECO:0000259" key="13">
    <source>
        <dbReference type="PROSITE" id="PS50237"/>
    </source>
</evidence>
<name>A0A8A1L649_AJEC8</name>
<dbReference type="PROSITE" id="PS50237">
    <property type="entry name" value="HECT"/>
    <property type="match status" value="1"/>
</dbReference>
<dbReference type="Pfam" id="PF06025">
    <property type="entry name" value="DUF913"/>
    <property type="match status" value="1"/>
</dbReference>
<evidence type="ECO:0000313" key="14">
    <source>
        <dbReference type="EMBL" id="QSS49426.1"/>
    </source>
</evidence>
<feature type="region of interest" description="Disordered" evidence="12">
    <location>
        <begin position="2908"/>
        <end position="3012"/>
    </location>
</feature>
<feature type="compositionally biased region" description="Basic and acidic residues" evidence="12">
    <location>
        <begin position="929"/>
        <end position="938"/>
    </location>
</feature>
<evidence type="ECO:0000256" key="4">
    <source>
        <dbReference type="ARBA" id="ARBA00012485"/>
    </source>
</evidence>
<feature type="compositionally biased region" description="Acidic residues" evidence="12">
    <location>
        <begin position="2566"/>
        <end position="2584"/>
    </location>
</feature>
<dbReference type="Pfam" id="PF06012">
    <property type="entry name" value="DUF908"/>
    <property type="match status" value="1"/>
</dbReference>
<feature type="compositionally biased region" description="Low complexity" evidence="12">
    <location>
        <begin position="287"/>
        <end position="301"/>
    </location>
</feature>
<feature type="region of interest" description="Disordered" evidence="12">
    <location>
        <begin position="212"/>
        <end position="243"/>
    </location>
</feature>
<dbReference type="SMART" id="SM00119">
    <property type="entry name" value="HECTc"/>
    <property type="match status" value="1"/>
</dbReference>
<dbReference type="Pfam" id="PF00632">
    <property type="entry name" value="HECT"/>
    <property type="match status" value="1"/>
</dbReference>
<dbReference type="VEuPathDB" id="FungiDB:I7I53_09768"/>
<feature type="region of interest" description="Disordered" evidence="12">
    <location>
        <begin position="927"/>
        <end position="947"/>
    </location>
</feature>
<feature type="compositionally biased region" description="Basic and acidic residues" evidence="12">
    <location>
        <begin position="3458"/>
        <end position="3473"/>
    </location>
</feature>
<dbReference type="FunFam" id="3.30.2410.10:FF:000004">
    <property type="entry name" value="E3 ubiquitin-protein ligase HUWE1, variant"/>
    <property type="match status" value="1"/>
</dbReference>
<dbReference type="InterPro" id="IPR050409">
    <property type="entry name" value="E3_ubiq-protein_ligase"/>
</dbReference>
<feature type="compositionally biased region" description="Basic and acidic residues" evidence="12">
    <location>
        <begin position="3082"/>
        <end position="3093"/>
    </location>
</feature>
<organism evidence="14 15">
    <name type="scientific">Ajellomyces capsulatus (strain H88)</name>
    <name type="common">Darling's disease fungus</name>
    <name type="synonym">Histoplasma capsulatum</name>
    <dbReference type="NCBI Taxonomy" id="544711"/>
    <lineage>
        <taxon>Eukaryota</taxon>
        <taxon>Fungi</taxon>
        <taxon>Dikarya</taxon>
        <taxon>Ascomycota</taxon>
        <taxon>Pezizomycotina</taxon>
        <taxon>Eurotiomycetes</taxon>
        <taxon>Eurotiomycetidae</taxon>
        <taxon>Onygenales</taxon>
        <taxon>Ajellomycetaceae</taxon>
        <taxon>Histoplasma</taxon>
    </lineage>
</organism>
<dbReference type="SUPFAM" id="SSF48371">
    <property type="entry name" value="ARM repeat"/>
    <property type="match status" value="1"/>
</dbReference>
<feature type="region of interest" description="Disordered" evidence="12">
    <location>
        <begin position="2393"/>
        <end position="2584"/>
    </location>
</feature>
<comment type="catalytic activity">
    <reaction evidence="1">
        <text>S-ubiquitinyl-[E2 ubiquitin-conjugating enzyme]-L-cysteine + [acceptor protein]-L-lysine = [E2 ubiquitin-conjugating enzyme]-L-cysteine + N(6)-ubiquitinyl-[acceptor protein]-L-lysine.</text>
        <dbReference type="EC" id="2.3.2.26"/>
    </reaction>
</comment>
<feature type="compositionally biased region" description="Basic and acidic residues" evidence="12">
    <location>
        <begin position="2110"/>
        <end position="2124"/>
    </location>
</feature>
<feature type="compositionally biased region" description="Basic and acidic residues" evidence="12">
    <location>
        <begin position="3420"/>
        <end position="3430"/>
    </location>
</feature>
<dbReference type="InterPro" id="IPR016024">
    <property type="entry name" value="ARM-type_fold"/>
</dbReference>
<feature type="region of interest" description="Disordered" evidence="12">
    <location>
        <begin position="3082"/>
        <end position="3113"/>
    </location>
</feature>
<dbReference type="EMBL" id="CP069102">
    <property type="protein sequence ID" value="QSS49426.1"/>
    <property type="molecule type" value="Genomic_DNA"/>
</dbReference>
<feature type="compositionally biased region" description="Polar residues" evidence="12">
    <location>
        <begin position="1633"/>
        <end position="1643"/>
    </location>
</feature>
<feature type="active site" description="Glycyl thioester intermediate" evidence="11">
    <location>
        <position position="4078"/>
    </location>
</feature>
<dbReference type="UniPathway" id="UPA00143"/>
<feature type="region of interest" description="Disordered" evidence="12">
    <location>
        <begin position="2110"/>
        <end position="2161"/>
    </location>
</feature>
<evidence type="ECO:0000256" key="9">
    <source>
        <dbReference type="ARBA" id="ARBA00023242"/>
    </source>
</evidence>
<feature type="compositionally biased region" description="Basic and acidic residues" evidence="12">
    <location>
        <begin position="2065"/>
        <end position="2083"/>
    </location>
</feature>
<feature type="compositionally biased region" description="Basic and acidic residues" evidence="12">
    <location>
        <begin position="3383"/>
        <end position="3398"/>
    </location>
</feature>
<dbReference type="GO" id="GO:0000209">
    <property type="term" value="P:protein polyubiquitination"/>
    <property type="evidence" value="ECO:0007669"/>
    <property type="project" value="TreeGrafter"/>
</dbReference>
<proteinExistence type="inferred from homology"/>
<accession>A0A8A1L649</accession>
<protein>
    <recommendedName>
        <fullName evidence="4">HECT-type E3 ubiquitin transferase</fullName>
        <ecNumber evidence="4">2.3.2.26</ecNumber>
    </recommendedName>
</protein>
<dbReference type="Proteomes" id="UP000663419">
    <property type="component" value="Chromosome 1"/>
</dbReference>
<feature type="compositionally biased region" description="Acidic residues" evidence="12">
    <location>
        <begin position="2443"/>
        <end position="2486"/>
    </location>
</feature>
<feature type="compositionally biased region" description="Polar residues" evidence="12">
    <location>
        <begin position="2139"/>
        <end position="2152"/>
    </location>
</feature>
<feature type="region of interest" description="Disordered" evidence="12">
    <location>
        <begin position="1178"/>
        <end position="1200"/>
    </location>
</feature>
<dbReference type="PANTHER" id="PTHR11254:SF67">
    <property type="entry name" value="E3 UBIQUITIN-PROTEIN LIGASE HUWE1"/>
    <property type="match status" value="1"/>
</dbReference>
<feature type="compositionally biased region" description="Basic and acidic residues" evidence="12">
    <location>
        <begin position="2045"/>
        <end position="2058"/>
    </location>
</feature>
<feature type="region of interest" description="Disordered" evidence="12">
    <location>
        <begin position="2019"/>
        <end position="2086"/>
    </location>
</feature>
<reference evidence="14" key="1">
    <citation type="submission" date="2021-01" db="EMBL/GenBank/DDBJ databases">
        <title>Chromosome-level genome assembly of a human fungal pathogen reveals clustering of transcriptionally co-regulated genes.</title>
        <authorList>
            <person name="Voorhies M."/>
            <person name="Cohen S."/>
            <person name="Shea T.P."/>
            <person name="Petrus S."/>
            <person name="Munoz J.F."/>
            <person name="Poplawski S."/>
            <person name="Goldman W.E."/>
            <person name="Michael T."/>
            <person name="Cuomo C.A."/>
            <person name="Sil A."/>
            <person name="Beyhan S."/>
        </authorList>
    </citation>
    <scope>NUCLEOTIDE SEQUENCE</scope>
    <source>
        <strain evidence="14">H88</strain>
    </source>
</reference>
<dbReference type="PANTHER" id="PTHR11254">
    <property type="entry name" value="HECT DOMAIN UBIQUITIN-PROTEIN LIGASE"/>
    <property type="match status" value="1"/>
</dbReference>
<feature type="region of interest" description="Disordered" evidence="12">
    <location>
        <begin position="1658"/>
        <end position="1700"/>
    </location>
</feature>
<evidence type="ECO:0000256" key="6">
    <source>
        <dbReference type="ARBA" id="ARBA00022679"/>
    </source>
</evidence>
<dbReference type="FunFam" id="3.90.1750.10:FF:000003">
    <property type="entry name" value="E3 ubiquitin-protein ligase UPL1"/>
    <property type="match status" value="1"/>
</dbReference>
<dbReference type="InterPro" id="IPR010314">
    <property type="entry name" value="E3_Ub_ligase_DUF913"/>
</dbReference>
<evidence type="ECO:0000256" key="8">
    <source>
        <dbReference type="ARBA" id="ARBA00022816"/>
    </source>
</evidence>
<gene>
    <name evidence="14" type="primary">TOM1</name>
    <name evidence="14" type="ORF">I7I53_09768</name>
</gene>
<keyword evidence="6" id="KW-0808">Transferase</keyword>